<dbReference type="PANTHER" id="PTHR43694:SF1">
    <property type="entry name" value="RIBONUCLEASE J"/>
    <property type="match status" value="1"/>
</dbReference>
<dbReference type="KEGG" id="mclo:DK849_02780"/>
<dbReference type="Gene3D" id="3.60.15.10">
    <property type="entry name" value="Ribonuclease Z/Hydroxyacylglutathione hydrolase-like"/>
    <property type="match status" value="1"/>
</dbReference>
<dbReference type="Proteomes" id="UP000249865">
    <property type="component" value="Chromosome"/>
</dbReference>
<dbReference type="PANTHER" id="PTHR43694">
    <property type="entry name" value="RIBONUCLEASE J"/>
    <property type="match status" value="1"/>
</dbReference>
<feature type="compositionally biased region" description="Basic and acidic residues" evidence="1">
    <location>
        <begin position="627"/>
        <end position="636"/>
    </location>
</feature>
<name>A0A2Z4LMD1_9BACT</name>
<dbReference type="InterPro" id="IPR001279">
    <property type="entry name" value="Metallo-B-lactamas"/>
</dbReference>
<dbReference type="InterPro" id="IPR055132">
    <property type="entry name" value="RNase_J_b_CASP"/>
</dbReference>
<dbReference type="RefSeq" id="WP_084271866.1">
    <property type="nucleotide sequence ID" value="NZ_CP030103.1"/>
</dbReference>
<dbReference type="InterPro" id="IPR041636">
    <property type="entry name" value="RNase_J_C"/>
</dbReference>
<accession>A0A2Z4LMD1</accession>
<dbReference type="Pfam" id="PF07521">
    <property type="entry name" value="RMMBL"/>
    <property type="match status" value="1"/>
</dbReference>
<dbReference type="OrthoDB" id="9758375at2"/>
<dbReference type="InterPro" id="IPR036866">
    <property type="entry name" value="RibonucZ/Hydroxyglut_hydro"/>
</dbReference>
<dbReference type="CDD" id="cd07714">
    <property type="entry name" value="RNaseJ_MBL-fold"/>
    <property type="match status" value="1"/>
</dbReference>
<dbReference type="Pfam" id="PF17770">
    <property type="entry name" value="RNase_J_C"/>
    <property type="match status" value="1"/>
</dbReference>
<proteinExistence type="predicted"/>
<dbReference type="SMART" id="SM00849">
    <property type="entry name" value="Lactamase_B"/>
    <property type="match status" value="1"/>
</dbReference>
<gene>
    <name evidence="2" type="ORF">DK849_02780</name>
</gene>
<evidence type="ECO:0000256" key="1">
    <source>
        <dbReference type="SAM" id="MobiDB-lite"/>
    </source>
</evidence>
<reference evidence="3" key="1">
    <citation type="submission" date="2018-06" db="EMBL/GenBank/DDBJ databases">
        <title>Complete genome sequences of Mycoplasma anatis, M. anseris and M. cloacale type strains.</title>
        <authorList>
            <person name="Grozner D."/>
            <person name="Forro B."/>
            <person name="Sulyok K.M."/>
            <person name="Marton S."/>
            <person name="Kreizinger Z."/>
            <person name="Banyai K."/>
            <person name="Gyuranecz M."/>
        </authorList>
    </citation>
    <scope>NUCLEOTIDE SEQUENCE [LARGE SCALE GENOMIC DNA]</scope>
    <source>
        <strain evidence="3">NCTC 10199</strain>
    </source>
</reference>
<dbReference type="Pfam" id="PF22505">
    <property type="entry name" value="RNase_J_b_CASP"/>
    <property type="match status" value="1"/>
</dbReference>
<dbReference type="InterPro" id="IPR004613">
    <property type="entry name" value="RNase_J"/>
</dbReference>
<dbReference type="GO" id="GO:0046872">
    <property type="term" value="F:metal ion binding"/>
    <property type="evidence" value="ECO:0007669"/>
    <property type="project" value="InterPro"/>
</dbReference>
<dbReference type="AlphaFoldDB" id="A0A2Z4LMD1"/>
<dbReference type="GO" id="GO:0003723">
    <property type="term" value="F:RNA binding"/>
    <property type="evidence" value="ECO:0007669"/>
    <property type="project" value="InterPro"/>
</dbReference>
<dbReference type="SUPFAM" id="SSF56281">
    <property type="entry name" value="Metallo-hydrolase/oxidoreductase"/>
    <property type="match status" value="1"/>
</dbReference>
<evidence type="ECO:0000313" key="3">
    <source>
        <dbReference type="Proteomes" id="UP000249865"/>
    </source>
</evidence>
<dbReference type="InterPro" id="IPR011108">
    <property type="entry name" value="RMMBL"/>
</dbReference>
<dbReference type="EMBL" id="CP030103">
    <property type="protein sequence ID" value="AWX42971.1"/>
    <property type="molecule type" value="Genomic_DNA"/>
</dbReference>
<keyword evidence="3" id="KW-1185">Reference proteome</keyword>
<dbReference type="InterPro" id="IPR042173">
    <property type="entry name" value="RNase_J_2"/>
</dbReference>
<protein>
    <submittedName>
        <fullName evidence="2">Ribonuclease J</fullName>
    </submittedName>
</protein>
<dbReference type="NCBIfam" id="TIGR00649">
    <property type="entry name" value="MG423"/>
    <property type="match status" value="1"/>
</dbReference>
<organism evidence="2 3">
    <name type="scientific">Metamycoplasma cloacale</name>
    <dbReference type="NCBI Taxonomy" id="92401"/>
    <lineage>
        <taxon>Bacteria</taxon>
        <taxon>Bacillati</taxon>
        <taxon>Mycoplasmatota</taxon>
        <taxon>Mycoplasmoidales</taxon>
        <taxon>Metamycoplasmataceae</taxon>
        <taxon>Metamycoplasma</taxon>
    </lineage>
</organism>
<dbReference type="Pfam" id="PF00753">
    <property type="entry name" value="Lactamase_B"/>
    <property type="match status" value="1"/>
</dbReference>
<evidence type="ECO:0000313" key="2">
    <source>
        <dbReference type="EMBL" id="AWX42971.1"/>
    </source>
</evidence>
<feature type="region of interest" description="Disordered" evidence="1">
    <location>
        <begin position="603"/>
        <end position="641"/>
    </location>
</feature>
<dbReference type="Gene3D" id="3.10.20.580">
    <property type="match status" value="1"/>
</dbReference>
<dbReference type="Gene3D" id="3.40.50.10710">
    <property type="entry name" value="Metallo-hydrolase/oxidoreductase"/>
    <property type="match status" value="1"/>
</dbReference>
<sequence>MTPTKIFGLGGMQEIGKSTLIIEHGNHIFIIDTGIKFCDTFTTGINGSIPDYTYLKDNQDKIEGLFITHGHEDHIGGVPYLVQQVDVKRIFAPRIAIQYLKLKFDNMKIKTKIEFIEIEKDLVATFDDCSVDFWTAQHSIPDAFGIRVSTPNGKLMMTGDFRFDYTPIGNLTDFNRLKEIGDQGLDVLFSDSTNAMRPNHSPSESDILEDIGKYMKEATGKIIITLFASNLTRIKAIIELAAQMGKKVVAFGRSMIDGIDIGTKLGYINVANDIIIDKKAISKYGENELVILTTGSQGEELAGLAKMSYGKHPYVTIKNNDMIIFSSSPIPGNRSKIELLVNRLYKYGAIIKENGVDGYLHTSGHAYMDEHRKIFELTKPKYFMPYHGEYRMSVVHGHTAVESGVNPDNILVAKLGDVYHLVDHKVYLSDEKVYFGPVFIDGNILSKTNANIMKERMELGQNGFLHAIIAINKQKNVILGKPRIVSRGAFFVKNSLHLIEEAKRIIHGAILYVIKNTNDWTVPQLKQLMIDRLAPFFYKNKRRNVVILPTILFTDHHKAKIDDNPELDEFGDLMLEYNLEQELKNHPEKKKEILAKLKEMKSKKVKKSSSKEVIKKERKTSANKTLTESDNKADTKKKVKRVKKEVIVKEDE</sequence>